<feature type="domain" description="DUF6531" evidence="3">
    <location>
        <begin position="239"/>
        <end position="312"/>
    </location>
</feature>
<evidence type="ECO:0000313" key="7">
    <source>
        <dbReference type="Proteomes" id="UP001272987"/>
    </source>
</evidence>
<accession>A0AAP6BLA9</accession>
<proteinExistence type="predicted"/>
<evidence type="ECO:0000313" key="8">
    <source>
        <dbReference type="Proteomes" id="UP001282288"/>
    </source>
</evidence>
<dbReference type="InterPro" id="IPR045351">
    <property type="entry name" value="DUF6531"/>
</dbReference>
<dbReference type="Proteomes" id="UP001272987">
    <property type="component" value="Unassembled WGS sequence"/>
</dbReference>
<dbReference type="Pfam" id="PF25023">
    <property type="entry name" value="TEN_YD-shell"/>
    <property type="match status" value="3"/>
</dbReference>
<dbReference type="PANTHER" id="PTHR32305">
    <property type="match status" value="1"/>
</dbReference>
<evidence type="ECO:0000313" key="5">
    <source>
        <dbReference type="EMBL" id="MDX2966592.1"/>
    </source>
</evidence>
<dbReference type="Pfam" id="PF05593">
    <property type="entry name" value="RHS_repeat"/>
    <property type="match status" value="8"/>
</dbReference>
<evidence type="ECO:0000313" key="6">
    <source>
        <dbReference type="EMBL" id="MDX3019946.1"/>
    </source>
</evidence>
<dbReference type="InterPro" id="IPR031325">
    <property type="entry name" value="RHS_repeat"/>
</dbReference>
<keyword evidence="7" id="KW-1185">Reference proteome</keyword>
<dbReference type="InterPro" id="IPR056823">
    <property type="entry name" value="TEN-like_YD-shell"/>
</dbReference>
<dbReference type="Gene3D" id="2.180.10.10">
    <property type="entry name" value="RHS repeat-associated core"/>
    <property type="match status" value="6"/>
</dbReference>
<feature type="region of interest" description="Disordered" evidence="2">
    <location>
        <begin position="1"/>
        <end position="49"/>
    </location>
</feature>
<dbReference type="NCBIfam" id="TIGR01643">
    <property type="entry name" value="YD_repeat_2x"/>
    <property type="match status" value="18"/>
</dbReference>
<gene>
    <name evidence="5" type="ORF">PV399_43865</name>
    <name evidence="6" type="ORF">PV666_18895</name>
</gene>
<evidence type="ECO:0000256" key="2">
    <source>
        <dbReference type="SAM" id="MobiDB-lite"/>
    </source>
</evidence>
<reference evidence="5 7" key="1">
    <citation type="journal article" date="2023" name="Microb. Genom.">
        <title>Mesoterricola silvestris gen. nov., sp. nov., Mesoterricola sediminis sp. nov., Geothrix oryzae sp. nov., Geothrix edaphica sp. nov., Geothrix rubra sp. nov., and Geothrix limicola sp. nov., six novel members of Acidobacteriota isolated from soils.</title>
        <authorList>
            <person name="Weisberg A.J."/>
            <person name="Pearce E."/>
            <person name="Kramer C.G."/>
            <person name="Chang J.H."/>
            <person name="Clarke C.R."/>
        </authorList>
    </citation>
    <scope>NUCLEOTIDE SEQUENCE</scope>
    <source>
        <strain evidence="6 7">NB05-1H</strain>
        <strain evidence="5">NRRL_B-16521</strain>
    </source>
</reference>
<dbReference type="InterPro" id="IPR022385">
    <property type="entry name" value="Rhs_assc_core"/>
</dbReference>
<feature type="domain" description="Teneurin-like YD-shell" evidence="4">
    <location>
        <begin position="1156"/>
        <end position="1470"/>
    </location>
</feature>
<sequence>MEVARDRATGSTATKAVSLRGGHPSEASLRKTVSKAAEMPGHSTDTSEAVTADTSMWGVPDNVVMAGPAGDPRSWSNTEVSPGSFNTGAVIPGETLTLSANIWNSVDGWDSTSGTYLDVTYQVHVTWELSGCGSNVTIDNGQVVTAHSYFTRLNTSNGGPTPTPPRVSTMYTVPANCPTGGTRYVGLNVVGTVTNSGGTSGGRAVNAHTLSAIEVAQAYGSQCGGTASGAVRPQALDCDPVNTATGAFTESFTDATVPAAGVPFALSRGYSSNDTTSGALGAGWTLPWEVSLTVAADGNVTVRDENGARFTYTKTSSGTFTTPVLARSTLTAVSGGGYTLTTLEGQVLTFTTTGLLASRKDRSGQGLTFTYSGGLPVTITDPAGRTVTLSYSGGKLAKATLADGRHVDYGYSSGRLSTVTDLVGGTTTYSYDAAGRLSKINDPRGHDVVSNGYDSSGRVVTQTDATGSASTFAYRSGETDITASDGGVWSDLYAGSLLTARYDPFGNRTYFGYDGYGNRTSVLDPLGDHTTYDYDASGHLITHATPSTTEKWTYASGNVASHTDGRAKKTTYSYDTAGHLTSVTDPAGGVTSLTYTTTMGLVSSATTPRGKTTSYGYDTAGNLTSVTSPLNERTSYTYDSSGRRLTSTDPLGHATTSTYDDADAVTSITTARGKKTTYAYDAAHNLTSATDPLGAVTAYAYDAADRMTTVTGPGGETTSRAYNTAGLVASVTDPLGATTKYTYDKAHQLVSMVAPRGNVSGANAANYTWKYGYNSAGERVTVTDPSGAATATAYDADRRPVTITDPLGRATAYTYDDTNNNTKITRPEGDNTGFTYDDTNNNTKITGGRSYSTVYGYDADHDLVSVTSPLGGKTTYTVDDDGRRLTATDPRGNVSGATPADYTWTYAYDAAGNPTGVTDPTGATAHRSYDADGNITSATDALGKATAYAYDAASRLTSVTAPDAGVTAYTYDSFGGITSRTDADNHTTRYTYDVAHRLTKTTDPLSRSVSQAYDVDGNPTITTNARGQTITTSYNGRGLPTGTTYSDGTTATAYTYDAAGQVTGVTDATGSRTATYDGSGRLLTLSVPGSTTPFTYTYDDDGDVTARTYPDGTKATFTYNSDDEITAQTAHSATVRHTYDAAGNLLTTTLPTANGYTESRTYDRAGRLATIGSANSTATLTSWTATRDVNGRLITVSPVRSGTTAPPTSYGYDANGRLLSECTAPSGSTGCPTGSSKNTYTYDKVGNRLTKAASTSAATTSTSYAYDAADELTSSTTGSTTTPYKYNADGAQTTAGANTFAYNAAGQLTTATVGSHAYAYTYDATGNRTTTRTDGTLSRITHWDVNNPLPQVSDETNGSGTLIADYRYDPLGEPELLHTSAGNFYDHHDLSGSVTDLTSAAGVDQYTYAYDAYGTTKTTALTTSAPANPFAYTGQYQDPAGTALGYQLRARTYDPSTGRFTSTDPAGSSLAEPAISAYAYADDDPTTLTDPSGACPACVSAAVGGIVGGVFGGISYTLSHQNDFSWSGLGRAAGKSALYGIGAGLFMPASGAAAVEFLGLEAGTTAATVTSATVNAGVGAAYAWAFDTALCEPVTPGDLLLGALGGAFSGLGRGGLGEPRAVVDGTGYQWAPPNVATDVLGPGEAWHPSQGIPVIGRLPDTSVAGEWPGYRKLIADPWTLGKNDAWIQSIINHRGTVYVGTPTSGTYWNDERVEPTVFAREIQQLLQAGYRWSGDYLVPPRT</sequence>
<dbReference type="EMBL" id="JARAWP010000010">
    <property type="protein sequence ID" value="MDX3019946.1"/>
    <property type="molecule type" value="Genomic_DNA"/>
</dbReference>
<dbReference type="RefSeq" id="WP_050987213.1">
    <property type="nucleotide sequence ID" value="NZ_CP122369.1"/>
</dbReference>
<protein>
    <submittedName>
        <fullName evidence="5">DUF6531 domain-containing protein</fullName>
    </submittedName>
</protein>
<feature type="domain" description="Teneurin-like YD-shell" evidence="4">
    <location>
        <begin position="529"/>
        <end position="648"/>
    </location>
</feature>
<feature type="region of interest" description="Disordered" evidence="2">
    <location>
        <begin position="818"/>
        <end position="837"/>
    </location>
</feature>
<evidence type="ECO:0000259" key="3">
    <source>
        <dbReference type="Pfam" id="PF20148"/>
    </source>
</evidence>
<evidence type="ECO:0000256" key="1">
    <source>
        <dbReference type="ARBA" id="ARBA00022737"/>
    </source>
</evidence>
<dbReference type="EMBL" id="JARAWC010000063">
    <property type="protein sequence ID" value="MDX2966592.1"/>
    <property type="molecule type" value="Genomic_DNA"/>
</dbReference>
<comment type="caution">
    <text evidence="5">The sequence shown here is derived from an EMBL/GenBank/DDBJ whole genome shotgun (WGS) entry which is preliminary data.</text>
</comment>
<dbReference type="InterPro" id="IPR006530">
    <property type="entry name" value="YD"/>
</dbReference>
<dbReference type="NCBIfam" id="TIGR03696">
    <property type="entry name" value="Rhs_assc_core"/>
    <property type="match status" value="1"/>
</dbReference>
<dbReference type="InterPro" id="IPR050708">
    <property type="entry name" value="T6SS_VgrG/RHS"/>
</dbReference>
<feature type="domain" description="Teneurin-like YD-shell" evidence="4">
    <location>
        <begin position="1012"/>
        <end position="1126"/>
    </location>
</feature>
<dbReference type="Proteomes" id="UP001282288">
    <property type="component" value="Unassembled WGS sequence"/>
</dbReference>
<keyword evidence="1" id="KW-0677">Repeat</keyword>
<dbReference type="GeneID" id="75533980"/>
<organism evidence="5 8">
    <name type="scientific">Streptomyces acidiscabies</name>
    <dbReference type="NCBI Taxonomy" id="42234"/>
    <lineage>
        <taxon>Bacteria</taxon>
        <taxon>Bacillati</taxon>
        <taxon>Actinomycetota</taxon>
        <taxon>Actinomycetes</taxon>
        <taxon>Kitasatosporales</taxon>
        <taxon>Streptomycetaceae</taxon>
        <taxon>Streptomyces</taxon>
    </lineage>
</organism>
<name>A0AAP6BLA9_9ACTN</name>
<dbReference type="Pfam" id="PF20148">
    <property type="entry name" value="DUF6531"/>
    <property type="match status" value="1"/>
</dbReference>
<dbReference type="PANTHER" id="PTHR32305:SF15">
    <property type="entry name" value="PROTEIN RHSA-RELATED"/>
    <property type="match status" value="1"/>
</dbReference>
<evidence type="ECO:0000259" key="4">
    <source>
        <dbReference type="Pfam" id="PF25023"/>
    </source>
</evidence>